<dbReference type="SMART" id="SM00869">
    <property type="entry name" value="Autotransporter"/>
    <property type="match status" value="1"/>
</dbReference>
<dbReference type="SUPFAM" id="SSF103515">
    <property type="entry name" value="Autotransporter"/>
    <property type="match status" value="1"/>
</dbReference>
<keyword evidence="4" id="KW-1185">Reference proteome</keyword>
<proteinExistence type="predicted"/>
<dbReference type="AlphaFoldDB" id="A0A0R3LIQ3"/>
<accession>A0A0R3LIQ3</accession>
<dbReference type="EMBL" id="LLXZ01000101">
    <property type="protein sequence ID" value="KRR07633.1"/>
    <property type="molecule type" value="Genomic_DNA"/>
</dbReference>
<protein>
    <recommendedName>
        <fullName evidence="2">Autotransporter domain-containing protein</fullName>
    </recommendedName>
</protein>
<evidence type="ECO:0000256" key="1">
    <source>
        <dbReference type="SAM" id="MobiDB-lite"/>
    </source>
</evidence>
<evidence type="ECO:0000259" key="2">
    <source>
        <dbReference type="PROSITE" id="PS51208"/>
    </source>
</evidence>
<dbReference type="RefSeq" id="WP_057836229.1">
    <property type="nucleotide sequence ID" value="NZ_LLXZ01000101.1"/>
</dbReference>
<dbReference type="InterPro" id="IPR036709">
    <property type="entry name" value="Autotransporte_beta_dom_sf"/>
</dbReference>
<feature type="domain" description="Autotransporter" evidence="2">
    <location>
        <begin position="724"/>
        <end position="999"/>
    </location>
</feature>
<organism evidence="3 4">
    <name type="scientific">Bradyrhizobium jicamae</name>
    <dbReference type="NCBI Taxonomy" id="280332"/>
    <lineage>
        <taxon>Bacteria</taxon>
        <taxon>Pseudomonadati</taxon>
        <taxon>Pseudomonadota</taxon>
        <taxon>Alphaproteobacteria</taxon>
        <taxon>Hyphomicrobiales</taxon>
        <taxon>Nitrobacteraceae</taxon>
        <taxon>Bradyrhizobium</taxon>
    </lineage>
</organism>
<dbReference type="Pfam" id="PF03797">
    <property type="entry name" value="Autotransporter"/>
    <property type="match status" value="1"/>
</dbReference>
<feature type="region of interest" description="Disordered" evidence="1">
    <location>
        <begin position="1"/>
        <end position="26"/>
    </location>
</feature>
<dbReference type="STRING" id="280332.CQ12_27790"/>
<name>A0A0R3LIQ3_9BRAD</name>
<comment type="caution">
    <text evidence="3">The sequence shown here is derived from an EMBL/GenBank/DDBJ whole genome shotgun (WGS) entry which is preliminary data.</text>
</comment>
<dbReference type="Gene3D" id="2.40.128.130">
    <property type="entry name" value="Autotransporter beta-domain"/>
    <property type="match status" value="1"/>
</dbReference>
<sequence length="999" mass="101453">MRKGKASLRSGATAGRRREDGASFRRRGQLTETGLYSYQALSASRGWRVAMAGTAAISALWLIEPRPAQAAPGGCTTVGTTASCTGDQSGGIWAEFDHTAVDTLNVNSLTSNIAPAAGMSAIDFVRPTGSVTINSDMGPHSITVTGAADGIRASSNATGAWETGVLTINHTGDISSAGGYGIYASATGLFGPIGVNITSSGTISAYRDGIYGYANAGHSGEVAIMHSGDISSSNGNGIHAYSYMYGISIANAGNINAASFGIIADGNFRVAIDSIGNIAASVGIDAVSVSDDVTISQSGSITAVQGGIQAFAWKSATINRSGNIVSSNSTAIFAEAMDHINITSRGDLIAHDYGILASGLLEVVVNSTGNITAGNASGIYLASQRGISVTSRGNIRAHDDGIHVFAAGSATVNSTGNVMSMSGDAIYASSPLNVDVTVNGGVLSGAHAGIYMDGGGINTLTVGATAAVTGGLYAVVAGGGNDTVNNSGMVAGNVDLGGGANAFNNFSGSVFNSGATTNLGAGNMLSNSGTLAPLGAGTVGTTTLTGNFVQTAGGKFAVDVDLANRAADRLNVSGTAGLAGTLTPHLTNLFGGPQTFTILSAAGGTSGAGLDLSVQSTAVVTYALSYPNLNDVNLTVAVNFAPSGLTPNAEAVAKDLQLAYLAGGGGLSHLLTHLTTLDFAPFAASLNRLTPEPYLAQSQAVLWSGFDFANSLFSCPVPGSGASLMGEENCYWLRPNGHVASLGGHDGYMGFTERASGLTGGVQGQLAPYWYLDVGAGYTRSRIGTDTSSAEGDVFRGGAALKYIRDNWLVAGSVSGNLARYNASHYGIPTAGTATAQSDTGTLDLRLRFAYAFGTSAFYVKPLVDFDAVGLWRGAINESGAGALNLHVQGQNDWLASAAPAVEIGTQWQQGGYTWRPYVRAGARFLSKDSFGATASFAGSPAGIAPFRVTSPLDQTLAEVSAGFDVWQGNNFSLRLSYDGRFGSHTTNNGGALELRAAF</sequence>
<dbReference type="PROSITE" id="PS51208">
    <property type="entry name" value="AUTOTRANSPORTER"/>
    <property type="match status" value="1"/>
</dbReference>
<reference evidence="3 4" key="1">
    <citation type="submission" date="2014-03" db="EMBL/GenBank/DDBJ databases">
        <title>Bradyrhizobium valentinum sp. nov., isolated from effective nodules of Lupinus mariae-josephae, a lupine endemic of basic-lime soils in Eastern Spain.</title>
        <authorList>
            <person name="Duran D."/>
            <person name="Rey L."/>
            <person name="Navarro A."/>
            <person name="Busquets A."/>
            <person name="Imperial J."/>
            <person name="Ruiz-Argueso T."/>
        </authorList>
    </citation>
    <scope>NUCLEOTIDE SEQUENCE [LARGE SCALE GENOMIC DNA]</scope>
    <source>
        <strain evidence="3 4">PAC68</strain>
    </source>
</reference>
<gene>
    <name evidence="3" type="ORF">CQ12_27790</name>
</gene>
<dbReference type="InterPro" id="IPR005546">
    <property type="entry name" value="Autotransporte_beta"/>
</dbReference>
<evidence type="ECO:0000313" key="4">
    <source>
        <dbReference type="Proteomes" id="UP000050863"/>
    </source>
</evidence>
<evidence type="ECO:0000313" key="3">
    <source>
        <dbReference type="EMBL" id="KRR07633.1"/>
    </source>
</evidence>
<dbReference type="Proteomes" id="UP000050863">
    <property type="component" value="Unassembled WGS sequence"/>
</dbReference>